<organism evidence="2 3">
    <name type="scientific">Paenibacillus residui</name>
    <dbReference type="NCBI Taxonomy" id="629724"/>
    <lineage>
        <taxon>Bacteria</taxon>
        <taxon>Bacillati</taxon>
        <taxon>Bacillota</taxon>
        <taxon>Bacilli</taxon>
        <taxon>Bacillales</taxon>
        <taxon>Paenibacillaceae</taxon>
        <taxon>Paenibacillus</taxon>
    </lineage>
</organism>
<accession>A0ABW3DHG6</accession>
<sequence>MKKSHRGGRSYNRDREMGQAGARVADRVVVLMIRVQQNARGGKDPDL</sequence>
<feature type="region of interest" description="Disordered" evidence="1">
    <location>
        <begin position="1"/>
        <end position="21"/>
    </location>
</feature>
<dbReference type="RefSeq" id="WP_187386581.1">
    <property type="nucleotide sequence ID" value="NZ_JBHTIU010000098.1"/>
</dbReference>
<comment type="caution">
    <text evidence="2">The sequence shown here is derived from an EMBL/GenBank/DDBJ whole genome shotgun (WGS) entry which is preliminary data.</text>
</comment>
<evidence type="ECO:0000256" key="1">
    <source>
        <dbReference type="SAM" id="MobiDB-lite"/>
    </source>
</evidence>
<protein>
    <submittedName>
        <fullName evidence="2">Uncharacterized protein</fullName>
    </submittedName>
</protein>
<keyword evidence="3" id="KW-1185">Reference proteome</keyword>
<evidence type="ECO:0000313" key="3">
    <source>
        <dbReference type="Proteomes" id="UP001597120"/>
    </source>
</evidence>
<name>A0ABW3DHG6_9BACL</name>
<dbReference type="Proteomes" id="UP001597120">
    <property type="component" value="Unassembled WGS sequence"/>
</dbReference>
<gene>
    <name evidence="2" type="ORF">ACFQ03_23055</name>
</gene>
<evidence type="ECO:0000313" key="2">
    <source>
        <dbReference type="EMBL" id="MFD0872004.1"/>
    </source>
</evidence>
<dbReference type="EMBL" id="JBHTIU010000098">
    <property type="protein sequence ID" value="MFD0872004.1"/>
    <property type="molecule type" value="Genomic_DNA"/>
</dbReference>
<proteinExistence type="predicted"/>
<reference evidence="3" key="1">
    <citation type="journal article" date="2019" name="Int. J. Syst. Evol. Microbiol.">
        <title>The Global Catalogue of Microorganisms (GCM) 10K type strain sequencing project: providing services to taxonomists for standard genome sequencing and annotation.</title>
        <authorList>
            <consortium name="The Broad Institute Genomics Platform"/>
            <consortium name="The Broad Institute Genome Sequencing Center for Infectious Disease"/>
            <person name="Wu L."/>
            <person name="Ma J."/>
        </authorList>
    </citation>
    <scope>NUCLEOTIDE SEQUENCE [LARGE SCALE GENOMIC DNA]</scope>
    <source>
        <strain evidence="3">CCUG 57263</strain>
    </source>
</reference>